<reference evidence="1 2" key="1">
    <citation type="journal article" date="2019" name="Sci. Rep.">
        <title>Orb-weaving spider Araneus ventricosus genome elucidates the spidroin gene catalogue.</title>
        <authorList>
            <person name="Kono N."/>
            <person name="Nakamura H."/>
            <person name="Ohtoshi R."/>
            <person name="Moran D.A.P."/>
            <person name="Shinohara A."/>
            <person name="Yoshida Y."/>
            <person name="Fujiwara M."/>
            <person name="Mori M."/>
            <person name="Tomita M."/>
            <person name="Arakawa K."/>
        </authorList>
    </citation>
    <scope>NUCLEOTIDE SEQUENCE [LARGE SCALE GENOMIC DNA]</scope>
</reference>
<dbReference type="EMBL" id="BGPR01000079">
    <property type="protein sequence ID" value="GBL91511.1"/>
    <property type="molecule type" value="Genomic_DNA"/>
</dbReference>
<name>A0A4Y2BGY4_ARAVE</name>
<protein>
    <submittedName>
        <fullName evidence="1">Uncharacterized protein</fullName>
    </submittedName>
</protein>
<dbReference type="Proteomes" id="UP000499080">
    <property type="component" value="Unassembled WGS sequence"/>
</dbReference>
<proteinExistence type="predicted"/>
<keyword evidence="2" id="KW-1185">Reference proteome</keyword>
<sequence length="107" mass="12236">MGPHFLEILHFSSNPKAYSSKSTEKLIFLALTVLLFLHFEIIEPLTIRRVVQDARGTLYDCIPQEIDVLEQPVEKKTFNSLKVLRKIGTGVLTDMFVRQFEAVWGGD</sequence>
<evidence type="ECO:0000313" key="2">
    <source>
        <dbReference type="Proteomes" id="UP000499080"/>
    </source>
</evidence>
<evidence type="ECO:0000313" key="1">
    <source>
        <dbReference type="EMBL" id="GBL91511.1"/>
    </source>
</evidence>
<organism evidence="1 2">
    <name type="scientific">Araneus ventricosus</name>
    <name type="common">Orbweaver spider</name>
    <name type="synonym">Epeira ventricosa</name>
    <dbReference type="NCBI Taxonomy" id="182803"/>
    <lineage>
        <taxon>Eukaryota</taxon>
        <taxon>Metazoa</taxon>
        <taxon>Ecdysozoa</taxon>
        <taxon>Arthropoda</taxon>
        <taxon>Chelicerata</taxon>
        <taxon>Arachnida</taxon>
        <taxon>Araneae</taxon>
        <taxon>Araneomorphae</taxon>
        <taxon>Entelegynae</taxon>
        <taxon>Araneoidea</taxon>
        <taxon>Araneidae</taxon>
        <taxon>Araneus</taxon>
    </lineage>
</organism>
<dbReference type="AlphaFoldDB" id="A0A4Y2BGY4"/>
<gene>
    <name evidence="1" type="ORF">AVEN_136975_1</name>
</gene>
<comment type="caution">
    <text evidence="1">The sequence shown here is derived from an EMBL/GenBank/DDBJ whole genome shotgun (WGS) entry which is preliminary data.</text>
</comment>
<accession>A0A4Y2BGY4</accession>